<evidence type="ECO:0000256" key="6">
    <source>
        <dbReference type="RuleBase" id="RU000320"/>
    </source>
</evidence>
<comment type="caution">
    <text evidence="8">The sequence shown here is derived from an EMBL/GenBank/DDBJ whole genome shotgun (WGS) entry which is preliminary data.</text>
</comment>
<comment type="subunit">
    <text evidence="5">NDH-1 is composed of 14 different subunits. Subunits NuoA, H, J, K, L, M, N constitute the membrane sector of the complex.</text>
</comment>
<protein>
    <recommendedName>
        <fullName evidence="5">NADH-quinone oxidoreductase subunit N</fullName>
        <ecNumber evidence="5">7.1.1.-</ecNumber>
    </recommendedName>
    <alternativeName>
        <fullName evidence="5">NADH dehydrogenase I subunit N</fullName>
    </alternativeName>
    <alternativeName>
        <fullName evidence="5">NDH-1 subunit N</fullName>
    </alternativeName>
</protein>
<proteinExistence type="inferred from homology"/>
<dbReference type="GO" id="GO:0048038">
    <property type="term" value="F:quinone binding"/>
    <property type="evidence" value="ECO:0007669"/>
    <property type="project" value="UniProtKB-KW"/>
</dbReference>
<evidence type="ECO:0000256" key="1">
    <source>
        <dbReference type="ARBA" id="ARBA00004127"/>
    </source>
</evidence>
<feature type="transmembrane region" description="Helical" evidence="5">
    <location>
        <begin position="47"/>
        <end position="65"/>
    </location>
</feature>
<evidence type="ECO:0000256" key="5">
    <source>
        <dbReference type="HAMAP-Rule" id="MF_00445"/>
    </source>
</evidence>
<dbReference type="STRING" id="320771.Cflav_PD3849"/>
<feature type="transmembrane region" description="Helical" evidence="5">
    <location>
        <begin position="218"/>
        <end position="243"/>
    </location>
</feature>
<keyword evidence="5" id="KW-1278">Translocase</keyword>
<feature type="transmembrane region" description="Helical" evidence="5">
    <location>
        <begin position="145"/>
        <end position="162"/>
    </location>
</feature>
<keyword evidence="5" id="KW-0874">Quinone</keyword>
<comment type="subcellular location">
    <subcellularLocation>
        <location evidence="5">Cell membrane</location>
        <topology evidence="5">Multi-pass membrane protein</topology>
    </subcellularLocation>
    <subcellularLocation>
        <location evidence="1">Endomembrane system</location>
        <topology evidence="1">Multi-pass membrane protein</topology>
    </subcellularLocation>
    <subcellularLocation>
        <location evidence="6">Membrane</location>
        <topology evidence="6">Multi-pass membrane protein</topology>
    </subcellularLocation>
</comment>
<dbReference type="GO" id="GO:0012505">
    <property type="term" value="C:endomembrane system"/>
    <property type="evidence" value="ECO:0007669"/>
    <property type="project" value="UniProtKB-SubCell"/>
</dbReference>
<feature type="transmembrane region" description="Helical" evidence="5">
    <location>
        <begin position="174"/>
        <end position="198"/>
    </location>
</feature>
<dbReference type="AlphaFoldDB" id="B9XFX0"/>
<feature type="transmembrane region" description="Helical" evidence="5">
    <location>
        <begin position="122"/>
        <end position="139"/>
    </location>
</feature>
<feature type="transmembrane region" description="Helical" evidence="5">
    <location>
        <begin position="294"/>
        <end position="315"/>
    </location>
</feature>
<feature type="transmembrane region" description="Helical" evidence="5">
    <location>
        <begin position="391"/>
        <end position="410"/>
    </location>
</feature>
<dbReference type="GO" id="GO:0005886">
    <property type="term" value="C:plasma membrane"/>
    <property type="evidence" value="ECO:0007669"/>
    <property type="project" value="UniProtKB-SubCell"/>
</dbReference>
<feature type="domain" description="NADH:quinone oxidoreductase/Mrp antiporter transmembrane" evidence="7">
    <location>
        <begin position="139"/>
        <end position="435"/>
    </location>
</feature>
<evidence type="ECO:0000256" key="3">
    <source>
        <dbReference type="ARBA" id="ARBA00022989"/>
    </source>
</evidence>
<keyword evidence="5" id="KW-1003">Cell membrane</keyword>
<dbReference type="InterPro" id="IPR010096">
    <property type="entry name" value="NADH-Q_OxRdtase_suN/2"/>
</dbReference>
<dbReference type="GO" id="GO:0042773">
    <property type="term" value="P:ATP synthesis coupled electron transport"/>
    <property type="evidence" value="ECO:0007669"/>
    <property type="project" value="InterPro"/>
</dbReference>
<feature type="transmembrane region" description="Helical" evidence="5">
    <location>
        <begin position="322"/>
        <end position="343"/>
    </location>
</feature>
<organism evidence="8 9">
    <name type="scientific">Pedosphaera parvula (strain Ellin514)</name>
    <dbReference type="NCBI Taxonomy" id="320771"/>
    <lineage>
        <taxon>Bacteria</taxon>
        <taxon>Pseudomonadati</taxon>
        <taxon>Verrucomicrobiota</taxon>
        <taxon>Pedosphaerae</taxon>
        <taxon>Pedosphaerales</taxon>
        <taxon>Pedosphaeraceae</taxon>
        <taxon>Pedosphaera</taxon>
    </lineage>
</organism>
<sequence length="508" mass="54262">MSGFSYSYSEILKFVAPEFILSITALVVLASDLLVMREKPHRYRFRIGAALAGVGCVAAIAWLLSMNLPPHAALDGGTHSLLVGMYTDDLLVRLVKTAVLIMAIFTTILSMESNFTDHIGEYLALILLATVGMLFLISAEDLLMVFIALELTSLSLYVLTAFNKRNIQSAEAALKYFLFGGTSAAFTLFGISLVYGVSGSTRFFEIAANLSGQKLDPLLLGAIVMTVIGFGFKVAAVPFHLWAPDAYQGAPTPSAALIASGSKVASFFIFARVMMKAFEHAPGNAAWHQYAVGWMPVIAIVATCSLVVGNLAAIVQSNVKRLLAYSAIAHAGYALLGLLANTQEGMTSLIYYVITYGLTVLGAFGVVAVVEEKSGKAEISDFAGFGRREPLLAGCMLVFMLSLAGIPPLAGFFGKFYLFTAAAGAVKNLGLLWLVILAIAMSAVSLYYYLQVLKQIYVVPGDVNHQITSVPISSRIAISVLALAVVILGCAPNILVGRLVMAMEFVIR</sequence>
<name>B9XFX0_PEDPL</name>
<evidence type="ECO:0000259" key="7">
    <source>
        <dbReference type="Pfam" id="PF00361"/>
    </source>
</evidence>
<keyword evidence="5" id="KW-0520">NAD</keyword>
<dbReference type="PANTHER" id="PTHR22773">
    <property type="entry name" value="NADH DEHYDROGENASE"/>
    <property type="match status" value="1"/>
</dbReference>
<feature type="transmembrane region" description="Helical" evidence="5">
    <location>
        <begin position="14"/>
        <end position="35"/>
    </location>
</feature>
<comment type="similarity">
    <text evidence="5">Belongs to the complex I subunit 2 family.</text>
</comment>
<dbReference type="OrthoDB" id="9807568at2"/>
<dbReference type="GO" id="GO:0008137">
    <property type="term" value="F:NADH dehydrogenase (ubiquinone) activity"/>
    <property type="evidence" value="ECO:0007669"/>
    <property type="project" value="InterPro"/>
</dbReference>
<keyword evidence="2 5" id="KW-0812">Transmembrane</keyword>
<evidence type="ECO:0000256" key="2">
    <source>
        <dbReference type="ARBA" id="ARBA00022692"/>
    </source>
</evidence>
<comment type="catalytic activity">
    <reaction evidence="5">
        <text>a quinone + NADH + 5 H(+)(in) = a quinol + NAD(+) + 4 H(+)(out)</text>
        <dbReference type="Rhea" id="RHEA:57888"/>
        <dbReference type="ChEBI" id="CHEBI:15378"/>
        <dbReference type="ChEBI" id="CHEBI:24646"/>
        <dbReference type="ChEBI" id="CHEBI:57540"/>
        <dbReference type="ChEBI" id="CHEBI:57945"/>
        <dbReference type="ChEBI" id="CHEBI:132124"/>
    </reaction>
</comment>
<comment type="function">
    <text evidence="5">NDH-1 shuttles electrons from NADH, via FMN and iron-sulfur (Fe-S) centers, to quinones in the respiratory chain. The immediate electron acceptor for the enzyme in this species is believed to be ubiquinone. Couples the redox reaction to proton translocation (for every two electrons transferred, four hydrogen ions are translocated across the cytoplasmic membrane), and thus conserves the redox energy in a proton gradient.</text>
</comment>
<gene>
    <name evidence="5" type="primary">nuoN</name>
    <name evidence="8" type="ORF">Cflav_PD3849</name>
</gene>
<evidence type="ECO:0000313" key="8">
    <source>
        <dbReference type="EMBL" id="EEF61132.1"/>
    </source>
</evidence>
<evidence type="ECO:0000256" key="4">
    <source>
        <dbReference type="ARBA" id="ARBA00023136"/>
    </source>
</evidence>
<keyword evidence="4 5" id="KW-0472">Membrane</keyword>
<dbReference type="NCBIfam" id="TIGR01770">
    <property type="entry name" value="NDH_I_N"/>
    <property type="match status" value="1"/>
</dbReference>
<feature type="transmembrane region" description="Helical" evidence="5">
    <location>
        <begin position="430"/>
        <end position="450"/>
    </location>
</feature>
<dbReference type="InterPro" id="IPR001750">
    <property type="entry name" value="ND/Mrp_TM"/>
</dbReference>
<dbReference type="Proteomes" id="UP000003688">
    <property type="component" value="Unassembled WGS sequence"/>
</dbReference>
<feature type="transmembrane region" description="Helical" evidence="5">
    <location>
        <begin position="349"/>
        <end position="370"/>
    </location>
</feature>
<keyword evidence="3 5" id="KW-1133">Transmembrane helix</keyword>
<evidence type="ECO:0000313" key="9">
    <source>
        <dbReference type="Proteomes" id="UP000003688"/>
    </source>
</evidence>
<dbReference type="HAMAP" id="MF_00445">
    <property type="entry name" value="NDH1_NuoN_1"/>
    <property type="match status" value="1"/>
</dbReference>
<dbReference type="RefSeq" id="WP_007414716.1">
    <property type="nucleotide sequence ID" value="NZ_ABOX02000011.1"/>
</dbReference>
<keyword evidence="9" id="KW-1185">Reference proteome</keyword>
<feature type="transmembrane region" description="Helical" evidence="5">
    <location>
        <begin position="255"/>
        <end position="274"/>
    </location>
</feature>
<accession>B9XFX0</accession>
<feature type="transmembrane region" description="Helical" evidence="5">
    <location>
        <begin position="90"/>
        <end position="110"/>
    </location>
</feature>
<keyword evidence="5" id="KW-0813">Transport</keyword>
<keyword evidence="5" id="KW-0830">Ubiquinone</keyword>
<reference evidence="8 9" key="1">
    <citation type="journal article" date="2011" name="J. Bacteriol.">
        <title>Genome sequence of 'Pedosphaera parvula' Ellin514, an aerobic Verrucomicrobial isolate from pasture soil.</title>
        <authorList>
            <person name="Kant R."/>
            <person name="van Passel M.W."/>
            <person name="Sangwan P."/>
            <person name="Palva A."/>
            <person name="Lucas S."/>
            <person name="Copeland A."/>
            <person name="Lapidus A."/>
            <person name="Glavina Del Rio T."/>
            <person name="Dalin E."/>
            <person name="Tice H."/>
            <person name="Bruce D."/>
            <person name="Goodwin L."/>
            <person name="Pitluck S."/>
            <person name="Chertkov O."/>
            <person name="Larimer F.W."/>
            <person name="Land M.L."/>
            <person name="Hauser L."/>
            <person name="Brettin T.S."/>
            <person name="Detter J.C."/>
            <person name="Han S."/>
            <person name="de Vos W.M."/>
            <person name="Janssen P.H."/>
            <person name="Smidt H."/>
        </authorList>
    </citation>
    <scope>NUCLEOTIDE SEQUENCE [LARGE SCALE GENOMIC DNA]</scope>
    <source>
        <strain evidence="8 9">Ellin514</strain>
    </source>
</reference>
<dbReference type="EMBL" id="ABOX02000011">
    <property type="protein sequence ID" value="EEF61132.1"/>
    <property type="molecule type" value="Genomic_DNA"/>
</dbReference>
<dbReference type="Pfam" id="PF00361">
    <property type="entry name" value="Proton_antipo_M"/>
    <property type="match status" value="1"/>
</dbReference>
<dbReference type="EC" id="7.1.1.-" evidence="5"/>
<dbReference type="GO" id="GO:0050136">
    <property type="term" value="F:NADH dehydrogenase (quinone) (non-electrogenic) activity"/>
    <property type="evidence" value="ECO:0007669"/>
    <property type="project" value="UniProtKB-UniRule"/>
</dbReference>
<keyword evidence="8" id="KW-0560">Oxidoreductase</keyword>
<feature type="transmembrane region" description="Helical" evidence="5">
    <location>
        <begin position="476"/>
        <end position="495"/>
    </location>
</feature>